<feature type="transmembrane region" description="Helical" evidence="1">
    <location>
        <begin position="43"/>
        <end position="60"/>
    </location>
</feature>
<accession>A0A5R8Y005</accession>
<comment type="caution">
    <text evidence="3">The sequence shown here is derived from an EMBL/GenBank/DDBJ whole genome shotgun (WGS) entry which is preliminary data.</text>
</comment>
<name>A0A5R8Y005_9BACT</name>
<evidence type="ECO:0000313" key="3">
    <source>
        <dbReference type="EMBL" id="TLP37628.1"/>
    </source>
</evidence>
<evidence type="ECO:0000256" key="1">
    <source>
        <dbReference type="SAM" id="Phobius"/>
    </source>
</evidence>
<evidence type="ECO:0000313" key="4">
    <source>
        <dbReference type="Proteomes" id="UP000308901"/>
    </source>
</evidence>
<dbReference type="AlphaFoldDB" id="A0A5R8Y005"/>
<sequence>MKIFKIRDYATSFTTLMFLVIGISGVMMFFHFYDKYVKELHEILGLVFVAAALFHVIANWKAMKNYFSKKVFLFAITTTIVVSSVFVINSLGKGENPKGVMMGRVLNGPSAITFQLLNGDYNKAVEKLKAQNIIVGEGKSISEIAKENKTNPFKIVSIVSSK</sequence>
<dbReference type="OrthoDB" id="328341at2"/>
<dbReference type="InterPro" id="IPR025517">
    <property type="entry name" value="DUF4405"/>
</dbReference>
<protein>
    <submittedName>
        <fullName evidence="3">DUF4405 domain-containing protein</fullName>
    </submittedName>
</protein>
<organism evidence="3 4">
    <name type="scientific">Arcobacter arenosus</name>
    <dbReference type="NCBI Taxonomy" id="2576037"/>
    <lineage>
        <taxon>Bacteria</taxon>
        <taxon>Pseudomonadati</taxon>
        <taxon>Campylobacterota</taxon>
        <taxon>Epsilonproteobacteria</taxon>
        <taxon>Campylobacterales</taxon>
        <taxon>Arcobacteraceae</taxon>
        <taxon>Arcobacter</taxon>
    </lineage>
</organism>
<dbReference type="EMBL" id="VANU01000004">
    <property type="protein sequence ID" value="TLP37628.1"/>
    <property type="molecule type" value="Genomic_DNA"/>
</dbReference>
<dbReference type="Proteomes" id="UP000308901">
    <property type="component" value="Unassembled WGS sequence"/>
</dbReference>
<keyword evidence="1" id="KW-1133">Transmembrane helix</keyword>
<feature type="transmembrane region" description="Helical" evidence="1">
    <location>
        <begin position="72"/>
        <end position="92"/>
    </location>
</feature>
<evidence type="ECO:0000259" key="2">
    <source>
        <dbReference type="Pfam" id="PF14358"/>
    </source>
</evidence>
<feature type="transmembrane region" description="Helical" evidence="1">
    <location>
        <begin position="12"/>
        <end position="31"/>
    </location>
</feature>
<reference evidence="3 4" key="1">
    <citation type="submission" date="2019-05" db="EMBL/GenBank/DDBJ databases">
        <title>Arcobacter sp. nov., isolated from sea sediment.</title>
        <authorList>
            <person name="Kim W."/>
        </authorList>
    </citation>
    <scope>NUCLEOTIDE SEQUENCE [LARGE SCALE GENOMIC DNA]</scope>
    <source>
        <strain evidence="3 4">CAU 1517</strain>
    </source>
</reference>
<keyword evidence="4" id="KW-1185">Reference proteome</keyword>
<gene>
    <name evidence="3" type="ORF">FDK22_09930</name>
</gene>
<feature type="domain" description="Flavinylation-associated cytochrome" evidence="2">
    <location>
        <begin position="13"/>
        <end position="60"/>
    </location>
</feature>
<keyword evidence="1" id="KW-0472">Membrane</keyword>
<dbReference type="Pfam" id="PF14358">
    <property type="entry name" value="DUF4405"/>
    <property type="match status" value="1"/>
</dbReference>
<keyword evidence="1" id="KW-0812">Transmembrane</keyword>
<dbReference type="RefSeq" id="WP_138152786.1">
    <property type="nucleotide sequence ID" value="NZ_VANU01000004.1"/>
</dbReference>
<proteinExistence type="predicted"/>